<dbReference type="AlphaFoldDB" id="A0A0W8FND0"/>
<sequence length="434" mass="49449">MRKNKLIFYLCLLAFILFGAISAQAKVLDVSMKSAQSPALRIDVTQNQPHTIVLARNYLSSTIQNQPKTGTEIKKISPRKIEEALYLAGEYFKNSVKEDGSFVYEYHPPTDEESPQYNMLRHAGTIYAMVELYEFTKDKILLERIQKAITFLLGKARNIQINNHEALVVLDYDSIKLGGNALAILALAKYMDTVKTREYLEIAKKMAHWIHSTQSPDGRFLIHKQDFTTKVISDFVSGFYPGEAIYALTLLYKIDRNKEWLDTAEKAAHYLILVRDGGKSSTQLNHDHWLLYGLNELYRLSPEKLYYEHALKITDVILNAQRKDPSDDEAGSFDKPAYSTGSATRIEGLSAVYKLVRDFGTKRELEPIFNGICLGTQFLLKNQITRELAKKKNWPSKAVGGFQENTDIPNIRIDCVQHNVSALLGAYRMLKEKH</sequence>
<evidence type="ECO:0000313" key="1">
    <source>
        <dbReference type="EMBL" id="KUG22225.1"/>
    </source>
</evidence>
<proteinExistence type="predicted"/>
<dbReference type="Gene3D" id="1.50.10.20">
    <property type="match status" value="1"/>
</dbReference>
<accession>A0A0W8FND0</accession>
<name>A0A0W8FND0_9ZZZZ</name>
<reference evidence="1" key="1">
    <citation type="journal article" date="2015" name="Proc. Natl. Acad. Sci. U.S.A.">
        <title>Networks of energetic and metabolic interactions define dynamics in microbial communities.</title>
        <authorList>
            <person name="Embree M."/>
            <person name="Liu J.K."/>
            <person name="Al-Bassam M.M."/>
            <person name="Zengler K."/>
        </authorList>
    </citation>
    <scope>NUCLEOTIDE SEQUENCE</scope>
</reference>
<dbReference type="SUPFAM" id="SSF48208">
    <property type="entry name" value="Six-hairpin glycosidases"/>
    <property type="match status" value="1"/>
</dbReference>
<dbReference type="GO" id="GO:0016740">
    <property type="term" value="F:transferase activity"/>
    <property type="evidence" value="ECO:0007669"/>
    <property type="project" value="UniProtKB-KW"/>
</dbReference>
<comment type="caution">
    <text evidence="1">The sequence shown here is derived from an EMBL/GenBank/DDBJ whole genome shotgun (WGS) entry which is preliminary data.</text>
</comment>
<dbReference type="EMBL" id="LNQE01000977">
    <property type="protein sequence ID" value="KUG22225.1"/>
    <property type="molecule type" value="Genomic_DNA"/>
</dbReference>
<dbReference type="InterPro" id="IPR008928">
    <property type="entry name" value="6-hairpin_glycosidase_sf"/>
</dbReference>
<dbReference type="GO" id="GO:0005975">
    <property type="term" value="P:carbohydrate metabolic process"/>
    <property type="evidence" value="ECO:0007669"/>
    <property type="project" value="InterPro"/>
</dbReference>
<organism evidence="1">
    <name type="scientific">hydrocarbon metagenome</name>
    <dbReference type="NCBI Taxonomy" id="938273"/>
    <lineage>
        <taxon>unclassified sequences</taxon>
        <taxon>metagenomes</taxon>
        <taxon>ecological metagenomes</taxon>
    </lineage>
</organism>
<protein>
    <submittedName>
        <fullName evidence="1">Poly (Glycerol-phosphate) alpha-glucosyltransferase</fullName>
    </submittedName>
</protein>
<gene>
    <name evidence="1" type="ORF">ASZ90_007957</name>
</gene>
<keyword evidence="1" id="KW-0808">Transferase</keyword>